<reference evidence="2 4" key="1">
    <citation type="journal article" date="2019" name="Emerg. Microbes Infect.">
        <title>Comprehensive subspecies identification of 175 nontuberculous mycobacteria species based on 7547 genomic profiles.</title>
        <authorList>
            <person name="Matsumoto Y."/>
            <person name="Kinjo T."/>
            <person name="Motooka D."/>
            <person name="Nabeya D."/>
            <person name="Jung N."/>
            <person name="Uechi K."/>
            <person name="Horii T."/>
            <person name="Iida T."/>
            <person name="Fujita J."/>
            <person name="Nakamura S."/>
        </authorList>
    </citation>
    <scope>NUCLEOTIDE SEQUENCE [LARGE SCALE GENOMIC DNA]</scope>
    <source>
        <strain evidence="2 4">JCM 15653</strain>
    </source>
</reference>
<evidence type="ECO:0000313" key="4">
    <source>
        <dbReference type="Proteomes" id="UP000466683"/>
    </source>
</evidence>
<dbReference type="InterPro" id="IPR027417">
    <property type="entry name" value="P-loop_NTPase"/>
</dbReference>
<dbReference type="Proteomes" id="UP000466683">
    <property type="component" value="Chromosome"/>
</dbReference>
<dbReference type="Pfam" id="PF09250">
    <property type="entry name" value="Prim-Pol"/>
    <property type="match status" value="1"/>
</dbReference>
<gene>
    <name evidence="3" type="ORF">H5U98_06805</name>
    <name evidence="2" type="ORF">MBOE_25900</name>
</gene>
<reference evidence="3 5" key="3">
    <citation type="journal article" date="2022" name="BMC Genomics">
        <title>Comparative genome analysis of mycobacteria focusing on tRNA and non-coding RNA.</title>
        <authorList>
            <person name="Behra P.R.K."/>
            <person name="Pettersson B.M.F."/>
            <person name="Ramesh M."/>
            <person name="Das S."/>
            <person name="Dasgupta S."/>
            <person name="Kirsebom L.A."/>
        </authorList>
    </citation>
    <scope>NUCLEOTIDE SEQUENCE [LARGE SCALE GENOMIC DNA]</scope>
    <source>
        <strain evidence="3 5">DSM 44677</strain>
    </source>
</reference>
<proteinExistence type="predicted"/>
<dbReference type="EMBL" id="AP022579">
    <property type="protein sequence ID" value="BBX90941.1"/>
    <property type="molecule type" value="Genomic_DNA"/>
</dbReference>
<dbReference type="Pfam" id="PF13481">
    <property type="entry name" value="AAA_25"/>
    <property type="match status" value="1"/>
</dbReference>
<evidence type="ECO:0000313" key="5">
    <source>
        <dbReference type="Proteomes" id="UP001162885"/>
    </source>
</evidence>
<dbReference type="InterPro" id="IPR015330">
    <property type="entry name" value="DNA_primase/pol_bifunc_N"/>
</dbReference>
<dbReference type="SMART" id="SM00943">
    <property type="entry name" value="Prim-Pol"/>
    <property type="match status" value="1"/>
</dbReference>
<evidence type="ECO:0000313" key="3">
    <source>
        <dbReference type="EMBL" id="UNC01097.1"/>
    </source>
</evidence>
<reference evidence="2" key="2">
    <citation type="submission" date="2020-02" db="EMBL/GenBank/DDBJ databases">
        <authorList>
            <person name="Matsumoto Y."/>
            <person name="Kinjo T."/>
            <person name="Motooka D."/>
            <person name="Nabeya D."/>
            <person name="Jung N."/>
            <person name="Uechi K."/>
            <person name="Horii T."/>
            <person name="Iida T."/>
            <person name="Fujita J."/>
            <person name="Nakamura S."/>
        </authorList>
    </citation>
    <scope>NUCLEOTIDE SEQUENCE</scope>
    <source>
        <strain evidence="2">JCM 15653</strain>
    </source>
</reference>
<name>A0AAX3A0T8_9MYCO</name>
<dbReference type="Gene3D" id="3.40.50.300">
    <property type="entry name" value="P-loop containing nucleotide triphosphate hydrolases"/>
    <property type="match status" value="1"/>
</dbReference>
<evidence type="ECO:0000259" key="1">
    <source>
        <dbReference type="SMART" id="SM00943"/>
    </source>
</evidence>
<dbReference type="Proteomes" id="UP001162885">
    <property type="component" value="Chromosome"/>
</dbReference>
<organism evidence="3 5">
    <name type="scientific">Mycolicibacterium boenickei</name>
    <dbReference type="NCBI Taxonomy" id="146017"/>
    <lineage>
        <taxon>Bacteria</taxon>
        <taxon>Bacillati</taxon>
        <taxon>Actinomycetota</taxon>
        <taxon>Actinomycetes</taxon>
        <taxon>Mycobacteriales</taxon>
        <taxon>Mycobacteriaceae</taxon>
        <taxon>Mycolicibacterium</taxon>
    </lineage>
</organism>
<dbReference type="AlphaFoldDB" id="A0AAX3A0T8"/>
<feature type="domain" description="DNA primase/polymerase bifunctional N-terminal" evidence="1">
    <location>
        <begin position="23"/>
        <end position="214"/>
    </location>
</feature>
<sequence length="753" mass="84237">MTSVPANPVGVQSLSADTFVSSAMRNHSRGWHPLPVGRVEKGNDQPKYKAPWFKGLTGYDAKLTDPSEIEDWPQRIRRLIDEHGASGILSLGVRCPTDRIGIDVDQYGSKRGLDQLRELEAKYGKLPPAPVVTARELSTGSGIRLFRVPDGWHGKTQPAEHIELIQWFHRYLVVPPSFHYSGSRYQRYRCDGQLVRSGVLPESKALPMLPDDWLAGLADLKARAGASDATAQEIAAFEAKYSSGPQPMVIDAIIEKTFGSNPNQTRNALRDALCWAARESKGGRYGWRKALGKIRDAAVLSYANRGRTLDETELADLIALAIGEVRDQTERELWLRWQPDEVKQGIADFESSSWAGKKRKQSNMVDTNDDWVEDDSAGLDLDPWDKFPLVSSKTLAGEIEPARWLVKGVWIEKSAGVAAGKKKAFKTWQMHSMGLAIASGLPFLDEFEVVTGGSVIYLSGEGGQDEFMSRHQAIGARYGLKPNELEDLSFHSLFKVSTLSDPEFMAALKHHLDVVQPVAVYIDPLYAYHPKDVETGNVYSRGPMLAKIREEIEPYAALIIGDHINKSADDNRLDLDDIGFSGMSQWADSWCLQSHRTDFQSIGIDSYAKLKVEYGSRRTGSMRYDIDWHLTRDMSDHNVIKWAACDWSVVHNAADAITGRFTVLADDDDCLRAIQADVDANPETSKTNTITRLLAAYKGRSRDGWRALWDRSIRDGYVVSTKTKEIRPYGKSTREYEVERFKTGREVGKGNQR</sequence>
<evidence type="ECO:0000313" key="2">
    <source>
        <dbReference type="EMBL" id="BBX90941.1"/>
    </source>
</evidence>
<dbReference type="EMBL" id="CP060016">
    <property type="protein sequence ID" value="UNC01097.1"/>
    <property type="molecule type" value="Genomic_DNA"/>
</dbReference>
<keyword evidence="4" id="KW-1185">Reference proteome</keyword>
<dbReference type="RefSeq" id="WP_077742838.1">
    <property type="nucleotide sequence ID" value="NZ_AP022579.1"/>
</dbReference>
<accession>A0AAX3A0T8</accession>
<protein>
    <submittedName>
        <fullName evidence="3">AAA family ATPase</fullName>
    </submittedName>
</protein>